<keyword evidence="1" id="KW-0540">Nuclease</keyword>
<gene>
    <name evidence="2" type="ORF">SAMN04489757_15312</name>
</gene>
<keyword evidence="1" id="KW-0378">Hydrolase</keyword>
<name>A0A1I5IUJ1_9FIRM</name>
<proteinExistence type="predicted"/>
<keyword evidence="1" id="KW-0255">Endonuclease</keyword>
<dbReference type="SUPFAM" id="SSF56281">
    <property type="entry name" value="Metallo-hydrolase/oxidoreductase"/>
    <property type="match status" value="1"/>
</dbReference>
<dbReference type="Pfam" id="PF23023">
    <property type="entry name" value="Anti-Pycsar_Apyc1"/>
    <property type="match status" value="1"/>
</dbReference>
<dbReference type="PANTHER" id="PTHR46018">
    <property type="entry name" value="ZINC PHOSPHODIESTERASE ELAC PROTEIN 1"/>
    <property type="match status" value="1"/>
</dbReference>
<reference evidence="2 3" key="1">
    <citation type="submission" date="2016-10" db="EMBL/GenBank/DDBJ databases">
        <authorList>
            <person name="de Groot N.N."/>
        </authorList>
    </citation>
    <scope>NUCLEOTIDE SEQUENCE [LARGE SCALE GENOMIC DNA]</scope>
    <source>
        <strain evidence="2 3">DSM 1283</strain>
    </source>
</reference>
<dbReference type="AlphaFoldDB" id="A0A1I5IUJ1"/>
<organism evidence="2 3">
    <name type="scientific">Anaerocolumna aminovalerica</name>
    <dbReference type="NCBI Taxonomy" id="1527"/>
    <lineage>
        <taxon>Bacteria</taxon>
        <taxon>Bacillati</taxon>
        <taxon>Bacillota</taxon>
        <taxon>Clostridia</taxon>
        <taxon>Lachnospirales</taxon>
        <taxon>Lachnospiraceae</taxon>
        <taxon>Anaerocolumna</taxon>
    </lineage>
</organism>
<evidence type="ECO:0000256" key="1">
    <source>
        <dbReference type="ARBA" id="ARBA00022759"/>
    </source>
</evidence>
<dbReference type="GO" id="GO:0042781">
    <property type="term" value="F:3'-tRNA processing endoribonuclease activity"/>
    <property type="evidence" value="ECO:0007669"/>
    <property type="project" value="TreeGrafter"/>
</dbReference>
<dbReference type="InterPro" id="IPR036866">
    <property type="entry name" value="RibonucZ/Hydroxyglut_hydro"/>
</dbReference>
<dbReference type="Gene3D" id="3.60.15.10">
    <property type="entry name" value="Ribonuclease Z/Hydroxyacylglutathione hydrolase-like"/>
    <property type="match status" value="1"/>
</dbReference>
<accession>A0A1I5IUJ1</accession>
<dbReference type="STRING" id="1527.SAMN04489757_15312"/>
<dbReference type="Proteomes" id="UP000198806">
    <property type="component" value="Unassembled WGS sequence"/>
</dbReference>
<keyword evidence="3" id="KW-1185">Reference proteome</keyword>
<evidence type="ECO:0000313" key="3">
    <source>
        <dbReference type="Proteomes" id="UP000198806"/>
    </source>
</evidence>
<sequence length="269" mass="31248">MEQVIVLGTGNAQALNCYNTCFALKEGNEYLLVDTGGGNGILKQLNNQNIPLNQIHHIFITHEHTDHILGIPWMIRFIGALMNQNKYDGNLYVYCHSDLVNTIRTIVELIVQKKFYKFDDRMFLVPLEDGDTKEILGNQITFFDIKSTKVKQYGFSLIQPNGDKITFTGDEPYRDAIQEYVKESTWLFHEAFCLYSQRKIFKPYEKYHSTVKDACQLAEELKIPNLLLWHTEDKNILSRKTLYMEEGKQYYSGNLFIPNDGEIINLINQ</sequence>
<dbReference type="OrthoDB" id="9794898at2"/>
<dbReference type="PANTHER" id="PTHR46018:SF2">
    <property type="entry name" value="ZINC PHOSPHODIESTERASE ELAC PROTEIN 1"/>
    <property type="match status" value="1"/>
</dbReference>
<dbReference type="EMBL" id="FOWD01000053">
    <property type="protein sequence ID" value="SFO64020.1"/>
    <property type="molecule type" value="Genomic_DNA"/>
</dbReference>
<evidence type="ECO:0000313" key="2">
    <source>
        <dbReference type="EMBL" id="SFO64020.1"/>
    </source>
</evidence>
<protein>
    <submittedName>
        <fullName evidence="2">Ribonuclease Z</fullName>
    </submittedName>
</protein>
<dbReference type="RefSeq" id="WP_091688912.1">
    <property type="nucleotide sequence ID" value="NZ_BAABFM010000068.1"/>
</dbReference>